<dbReference type="EMBL" id="LAZR01029710">
    <property type="protein sequence ID" value="KKL58760.1"/>
    <property type="molecule type" value="Genomic_DNA"/>
</dbReference>
<organism evidence="2">
    <name type="scientific">marine sediment metagenome</name>
    <dbReference type="NCBI Taxonomy" id="412755"/>
    <lineage>
        <taxon>unclassified sequences</taxon>
        <taxon>metagenomes</taxon>
        <taxon>ecological metagenomes</taxon>
    </lineage>
</organism>
<feature type="region of interest" description="Disordered" evidence="1">
    <location>
        <begin position="157"/>
        <end position="180"/>
    </location>
</feature>
<protein>
    <submittedName>
        <fullName evidence="2">Uncharacterized protein</fullName>
    </submittedName>
</protein>
<proteinExistence type="predicted"/>
<sequence>MGRPHNKDGLTAKERLACEIRSEGETQVKAYCVSHKVKRDEGRVAENAAYKLFSKPESKKYLDELWAAKPLEVIYTPQRWLGRTLDLLAKAEEAKNWPAVANLNRQAGQAVTALRDSMTVVTDSAERDREIIEALAGEDPEKRKALELLMGSGSVFGTPHLVSDNTKAQKGGDKGGGSGG</sequence>
<accession>A0A0F9FNC4</accession>
<evidence type="ECO:0000256" key="1">
    <source>
        <dbReference type="SAM" id="MobiDB-lite"/>
    </source>
</evidence>
<evidence type="ECO:0000313" key="2">
    <source>
        <dbReference type="EMBL" id="KKL58760.1"/>
    </source>
</evidence>
<comment type="caution">
    <text evidence="2">The sequence shown here is derived from an EMBL/GenBank/DDBJ whole genome shotgun (WGS) entry which is preliminary data.</text>
</comment>
<reference evidence="2" key="1">
    <citation type="journal article" date="2015" name="Nature">
        <title>Complex archaea that bridge the gap between prokaryotes and eukaryotes.</title>
        <authorList>
            <person name="Spang A."/>
            <person name="Saw J.H."/>
            <person name="Jorgensen S.L."/>
            <person name="Zaremba-Niedzwiedzka K."/>
            <person name="Martijn J."/>
            <person name="Lind A.E."/>
            <person name="van Eijk R."/>
            <person name="Schleper C."/>
            <person name="Guy L."/>
            <person name="Ettema T.J."/>
        </authorList>
    </citation>
    <scope>NUCLEOTIDE SEQUENCE</scope>
</reference>
<name>A0A0F9FNC4_9ZZZZ</name>
<dbReference type="AlphaFoldDB" id="A0A0F9FNC4"/>
<gene>
    <name evidence="2" type="ORF">LCGC14_2222160</name>
</gene>